<dbReference type="SUPFAM" id="SSF46689">
    <property type="entry name" value="Homeodomain-like"/>
    <property type="match status" value="1"/>
</dbReference>
<feature type="DNA-binding region" description="H-T-H motif" evidence="2">
    <location>
        <begin position="29"/>
        <end position="48"/>
    </location>
</feature>
<dbReference type="Pfam" id="PF00440">
    <property type="entry name" value="TetR_N"/>
    <property type="match status" value="1"/>
</dbReference>
<sequence>MTSVRHTDRDPVLDAARDSVLAVGWRRTSLAEVARRAGVSRMTIYRRWPDMTALFGDLMTREWADVLAGLDSSEDRLSRRDIARAVVDLVRLLRADELFGRMLEVDPELLLPYLLERRGRSQQLVLDLLVPLLRQGQRRGEVRRGNVHALARSVVLAAHGFGLSAETMVDHQVSVAILDRELLALVERYLAP</sequence>
<keyword evidence="5" id="KW-1185">Reference proteome</keyword>
<dbReference type="InterPro" id="IPR001647">
    <property type="entry name" value="HTH_TetR"/>
</dbReference>
<evidence type="ECO:0000259" key="3">
    <source>
        <dbReference type="PROSITE" id="PS50977"/>
    </source>
</evidence>
<proteinExistence type="predicted"/>
<evidence type="ECO:0000313" key="4">
    <source>
        <dbReference type="EMBL" id="RLV48152.1"/>
    </source>
</evidence>
<dbReference type="SUPFAM" id="SSF48498">
    <property type="entry name" value="Tetracyclin repressor-like, C-terminal domain"/>
    <property type="match status" value="1"/>
</dbReference>
<dbReference type="PROSITE" id="PS50977">
    <property type="entry name" value="HTH_TETR_2"/>
    <property type="match status" value="1"/>
</dbReference>
<dbReference type="InterPro" id="IPR050109">
    <property type="entry name" value="HTH-type_TetR-like_transc_reg"/>
</dbReference>
<evidence type="ECO:0000256" key="1">
    <source>
        <dbReference type="ARBA" id="ARBA00023125"/>
    </source>
</evidence>
<name>A0A3L8NZR3_9ACTN</name>
<dbReference type="EMBL" id="RDBE01000010">
    <property type="protein sequence ID" value="RLV48152.1"/>
    <property type="molecule type" value="Genomic_DNA"/>
</dbReference>
<dbReference type="RefSeq" id="WP_121807657.1">
    <property type="nucleotide sequence ID" value="NZ_RDBE01000010.1"/>
</dbReference>
<dbReference type="Gene3D" id="1.10.10.60">
    <property type="entry name" value="Homeodomain-like"/>
    <property type="match status" value="1"/>
</dbReference>
<keyword evidence="1 2" id="KW-0238">DNA-binding</keyword>
<organism evidence="4 5">
    <name type="scientific">Nocardioides mangrovicus</name>
    <dbReference type="NCBI Taxonomy" id="2478913"/>
    <lineage>
        <taxon>Bacteria</taxon>
        <taxon>Bacillati</taxon>
        <taxon>Actinomycetota</taxon>
        <taxon>Actinomycetes</taxon>
        <taxon>Propionibacteriales</taxon>
        <taxon>Nocardioidaceae</taxon>
        <taxon>Nocardioides</taxon>
    </lineage>
</organism>
<evidence type="ECO:0000256" key="2">
    <source>
        <dbReference type="PROSITE-ProRule" id="PRU00335"/>
    </source>
</evidence>
<dbReference type="InterPro" id="IPR036271">
    <property type="entry name" value="Tet_transcr_reg_TetR-rel_C_sf"/>
</dbReference>
<dbReference type="GO" id="GO:0000976">
    <property type="term" value="F:transcription cis-regulatory region binding"/>
    <property type="evidence" value="ECO:0007669"/>
    <property type="project" value="TreeGrafter"/>
</dbReference>
<dbReference type="Gene3D" id="1.10.357.10">
    <property type="entry name" value="Tetracycline Repressor, domain 2"/>
    <property type="match status" value="1"/>
</dbReference>
<comment type="caution">
    <text evidence="4">The sequence shown here is derived from an EMBL/GenBank/DDBJ whole genome shotgun (WGS) entry which is preliminary data.</text>
</comment>
<reference evidence="4 5" key="1">
    <citation type="submission" date="2018-10" db="EMBL/GenBank/DDBJ databases">
        <title>Marmoricola sp. 4Q3S-7 whole genome shotgun sequence.</title>
        <authorList>
            <person name="Li F."/>
        </authorList>
    </citation>
    <scope>NUCLEOTIDE SEQUENCE [LARGE SCALE GENOMIC DNA]</scope>
    <source>
        <strain evidence="4 5">4Q3S-7</strain>
    </source>
</reference>
<dbReference type="OrthoDB" id="6077212at2"/>
<accession>A0A3L8NZR3</accession>
<protein>
    <submittedName>
        <fullName evidence="4">TetR/AcrR family transcriptional regulator</fullName>
    </submittedName>
</protein>
<dbReference type="Proteomes" id="UP000281708">
    <property type="component" value="Unassembled WGS sequence"/>
</dbReference>
<gene>
    <name evidence="4" type="ORF">D9V37_18930</name>
</gene>
<dbReference type="InterPro" id="IPR009057">
    <property type="entry name" value="Homeodomain-like_sf"/>
</dbReference>
<evidence type="ECO:0000313" key="5">
    <source>
        <dbReference type="Proteomes" id="UP000281708"/>
    </source>
</evidence>
<dbReference type="GO" id="GO:0003700">
    <property type="term" value="F:DNA-binding transcription factor activity"/>
    <property type="evidence" value="ECO:0007669"/>
    <property type="project" value="TreeGrafter"/>
</dbReference>
<feature type="domain" description="HTH tetR-type" evidence="3">
    <location>
        <begin position="6"/>
        <end position="66"/>
    </location>
</feature>
<dbReference type="PANTHER" id="PTHR30055:SF153">
    <property type="entry name" value="HTH-TYPE TRANSCRIPTIONAL REPRESSOR RV3405C"/>
    <property type="match status" value="1"/>
</dbReference>
<dbReference type="AlphaFoldDB" id="A0A3L8NZR3"/>
<dbReference type="PANTHER" id="PTHR30055">
    <property type="entry name" value="HTH-TYPE TRANSCRIPTIONAL REGULATOR RUTR"/>
    <property type="match status" value="1"/>
</dbReference>